<feature type="region of interest" description="Disordered" evidence="1">
    <location>
        <begin position="254"/>
        <end position="312"/>
    </location>
</feature>
<accession>A0ABX8AA67</accession>
<reference evidence="2 3" key="1">
    <citation type="submission" date="2019-02" db="EMBL/GenBank/DDBJ databases">
        <title>Emended description of the genus Rhodopseudomonas and description of Rhodopseudomonas albus sp. nov., a non-phototrophic, heavy-metal-tolerant bacterium isolated from garden soil.</title>
        <authorList>
            <person name="Bao Z."/>
            <person name="Cao W.W."/>
            <person name="Sato Y."/>
            <person name="Nishizawa T."/>
            <person name="Zhao J."/>
            <person name="Guo Y."/>
            <person name="Ohta H."/>
        </authorList>
    </citation>
    <scope>NUCLEOTIDE SEQUENCE [LARGE SCALE GENOMIC DNA]</scope>
    <source>
        <strain evidence="2 3">SK50-23</strain>
    </source>
</reference>
<dbReference type="RefSeq" id="WP_211913104.1">
    <property type="nucleotide sequence ID" value="NZ_CP036498.1"/>
</dbReference>
<dbReference type="EMBL" id="CP036498">
    <property type="protein sequence ID" value="QUS39559.1"/>
    <property type="molecule type" value="Genomic_DNA"/>
</dbReference>
<keyword evidence="3" id="KW-1185">Reference proteome</keyword>
<evidence type="ECO:0000313" key="3">
    <source>
        <dbReference type="Proteomes" id="UP000682843"/>
    </source>
</evidence>
<evidence type="ECO:0000256" key="1">
    <source>
        <dbReference type="SAM" id="MobiDB-lite"/>
    </source>
</evidence>
<name>A0ABX8AA67_9BRAD</name>
<feature type="compositionally biased region" description="Basic and acidic residues" evidence="1">
    <location>
        <begin position="254"/>
        <end position="264"/>
    </location>
</feature>
<evidence type="ECO:0000313" key="2">
    <source>
        <dbReference type="EMBL" id="QUS39559.1"/>
    </source>
</evidence>
<gene>
    <name evidence="2" type="ORF">RPMA_12465</name>
</gene>
<organism evidence="2 3">
    <name type="scientific">Tardiphaga alba</name>
    <dbReference type="NCBI Taxonomy" id="340268"/>
    <lineage>
        <taxon>Bacteria</taxon>
        <taxon>Pseudomonadati</taxon>
        <taxon>Pseudomonadota</taxon>
        <taxon>Alphaproteobacteria</taxon>
        <taxon>Hyphomicrobiales</taxon>
        <taxon>Nitrobacteraceae</taxon>
        <taxon>Tardiphaga</taxon>
    </lineage>
</organism>
<proteinExistence type="predicted"/>
<dbReference type="Proteomes" id="UP000682843">
    <property type="component" value="Chromosome"/>
</dbReference>
<sequence>MALDLRVFLTHNPGMENAPDSLTVLTVSRLLLATKSYVRDGDAIGRMPMKMAKRFRVSQRNFTTIFELADILENLNSDPRSLVIRGEPVPGLDVSQPVRRLKYSDPNQLATFRSSPIGQRWICFDFDKVACPAGIDPKTEPATAIKHLISLLPGAFHGVTCWAQWSSSAGIKGWSQLSAHIWFVLDRPITDDELWLWGQSTSAPIDIRLFNAVQPHFTAAPIFAFDVPDPCPNRFMLIEGAADVAQIRAAGADGCRRDAGHPEATRPQSARDGTAPRPQEPRPAPANLAMGSGRTHHRASRDSGSVLPSETPLLSERLAMQFRQRFN</sequence>
<protein>
    <submittedName>
        <fullName evidence="2">Uncharacterized protein</fullName>
    </submittedName>
</protein>